<feature type="compositionally biased region" description="Basic and acidic residues" evidence="1">
    <location>
        <begin position="7"/>
        <end position="21"/>
    </location>
</feature>
<dbReference type="WBParaSite" id="HPBE_0000617801-mRNA-1">
    <property type="protein sequence ID" value="HPBE_0000617801-mRNA-1"/>
    <property type="gene ID" value="HPBE_0000617801"/>
</dbReference>
<evidence type="ECO:0000313" key="2">
    <source>
        <dbReference type="EMBL" id="VDO67278.1"/>
    </source>
</evidence>
<accession>A0A3P8ARZ6</accession>
<accession>A0A183FHE3</accession>
<gene>
    <name evidence="2" type="ORF">HPBE_LOCUS6179</name>
</gene>
<evidence type="ECO:0000313" key="4">
    <source>
        <dbReference type="WBParaSite" id="HPBE_0000617801-mRNA-1"/>
    </source>
</evidence>
<name>A0A183FHE3_HELPZ</name>
<evidence type="ECO:0000313" key="3">
    <source>
        <dbReference type="Proteomes" id="UP000050761"/>
    </source>
</evidence>
<dbReference type="AlphaFoldDB" id="A0A183FHE3"/>
<dbReference type="Proteomes" id="UP000050761">
    <property type="component" value="Unassembled WGS sequence"/>
</dbReference>
<feature type="region of interest" description="Disordered" evidence="1">
    <location>
        <begin position="1"/>
        <end position="40"/>
    </location>
</feature>
<keyword evidence="3" id="KW-1185">Reference proteome</keyword>
<organism evidence="3 4">
    <name type="scientific">Heligmosomoides polygyrus</name>
    <name type="common">Parasitic roundworm</name>
    <dbReference type="NCBI Taxonomy" id="6339"/>
    <lineage>
        <taxon>Eukaryota</taxon>
        <taxon>Metazoa</taxon>
        <taxon>Ecdysozoa</taxon>
        <taxon>Nematoda</taxon>
        <taxon>Chromadorea</taxon>
        <taxon>Rhabditida</taxon>
        <taxon>Rhabditina</taxon>
        <taxon>Rhabditomorpha</taxon>
        <taxon>Strongyloidea</taxon>
        <taxon>Heligmosomidae</taxon>
        <taxon>Heligmosomoides</taxon>
    </lineage>
</organism>
<proteinExistence type="predicted"/>
<sequence>MVSGRLENLREGEYGRPEKQVEGSTGGRKPRTGRSRALEAPELLMGREESVGSFKDTEFSFVAEQESRTQTELLREKVWPSDRVVHWREMLGEAGFRVDGTMEWNDDGGYDDSAAGY</sequence>
<reference evidence="2 3" key="1">
    <citation type="submission" date="2018-11" db="EMBL/GenBank/DDBJ databases">
        <authorList>
            <consortium name="Pathogen Informatics"/>
        </authorList>
    </citation>
    <scope>NUCLEOTIDE SEQUENCE [LARGE SCALE GENOMIC DNA]</scope>
</reference>
<evidence type="ECO:0000256" key="1">
    <source>
        <dbReference type="SAM" id="MobiDB-lite"/>
    </source>
</evidence>
<reference evidence="4" key="2">
    <citation type="submission" date="2019-09" db="UniProtKB">
        <authorList>
            <consortium name="WormBaseParasite"/>
        </authorList>
    </citation>
    <scope>IDENTIFICATION</scope>
</reference>
<protein>
    <submittedName>
        <fullName evidence="2 4">Uncharacterized protein</fullName>
    </submittedName>
</protein>
<dbReference type="EMBL" id="UZAH01025614">
    <property type="protein sequence ID" value="VDO67278.1"/>
    <property type="molecule type" value="Genomic_DNA"/>
</dbReference>